<proteinExistence type="predicted"/>
<dbReference type="InterPro" id="IPR025427">
    <property type="entry name" value="DUF4160"/>
</dbReference>
<dbReference type="Pfam" id="PF13711">
    <property type="entry name" value="DUF4160"/>
    <property type="match status" value="1"/>
</dbReference>
<evidence type="ECO:0000313" key="2">
    <source>
        <dbReference type="Proteomes" id="UP000633943"/>
    </source>
</evidence>
<dbReference type="Proteomes" id="UP000633943">
    <property type="component" value="Unassembled WGS sequence"/>
</dbReference>
<name>A0ABX1NWU3_9RHOO</name>
<reference evidence="1 2" key="1">
    <citation type="submission" date="2019-12" db="EMBL/GenBank/DDBJ databases">
        <title>Comparative genomics gives insights into the taxonomy of the Azoarcus-Aromatoleum group and reveals separate origins of nif in the plant-associated Azoarcus and non-plant-associated Aromatoleum sub-groups.</title>
        <authorList>
            <person name="Lafos M."/>
            <person name="Maluk M."/>
            <person name="Batista M."/>
            <person name="Junghare M."/>
            <person name="Carmona M."/>
            <person name="Faoro H."/>
            <person name="Cruz L.M."/>
            <person name="Battistoni F."/>
            <person name="De Souza E."/>
            <person name="Pedrosa F."/>
            <person name="Chen W.-M."/>
            <person name="Poole P.S."/>
            <person name="Dixon R.A."/>
            <person name="James E.K."/>
        </authorList>
    </citation>
    <scope>NUCLEOTIDE SEQUENCE [LARGE SCALE GENOMIC DNA]</scope>
    <source>
        <strain evidence="1 2">PbN1</strain>
    </source>
</reference>
<organism evidence="1 2">
    <name type="scientific">Aromatoleum bremense</name>
    <dbReference type="NCBI Taxonomy" id="76115"/>
    <lineage>
        <taxon>Bacteria</taxon>
        <taxon>Pseudomonadati</taxon>
        <taxon>Pseudomonadota</taxon>
        <taxon>Betaproteobacteria</taxon>
        <taxon>Rhodocyclales</taxon>
        <taxon>Rhodocyclaceae</taxon>
        <taxon>Aromatoleum</taxon>
    </lineage>
</organism>
<dbReference type="EMBL" id="WTVP01000033">
    <property type="protein sequence ID" value="NMG16358.1"/>
    <property type="molecule type" value="Genomic_DNA"/>
</dbReference>
<comment type="caution">
    <text evidence="1">The sequence shown here is derived from an EMBL/GenBank/DDBJ whole genome shotgun (WGS) entry which is preliminary data.</text>
</comment>
<evidence type="ECO:0000313" key="1">
    <source>
        <dbReference type="EMBL" id="NMG16358.1"/>
    </source>
</evidence>
<sequence length="63" mass="7117">MTAVPPAPTFAYKRGIIISTFFEIKEKHHLPHVHVRYQSDRASIAIEDGMLLAGAWCTRRALP</sequence>
<accession>A0ABX1NWU3</accession>
<protein>
    <submittedName>
        <fullName evidence="1">DUF4160 domain-containing protein</fullName>
    </submittedName>
</protein>
<keyword evidence="2" id="KW-1185">Reference proteome</keyword>
<gene>
    <name evidence="1" type="ORF">GPA24_12550</name>
</gene>
<dbReference type="RefSeq" id="WP_169202942.1">
    <property type="nucleotide sequence ID" value="NZ_CP059467.1"/>
</dbReference>